<dbReference type="RefSeq" id="WP_005957862.1">
    <property type="nucleotide sequence ID" value="NZ_CAXOUE010000018.1"/>
</dbReference>
<dbReference type="Pfam" id="PF09393">
    <property type="entry name" value="DUF2001"/>
    <property type="match status" value="1"/>
</dbReference>
<protein>
    <submittedName>
        <fullName evidence="1">Terminase</fullName>
    </submittedName>
</protein>
<gene>
    <name evidence="1" type="ORF">A2J07_10445</name>
</gene>
<accession>A0A161PS85</accession>
<dbReference type="KEGG" id="fnf:BSQ88_07925"/>
<dbReference type="SUPFAM" id="SSF69279">
    <property type="entry name" value="Phage tail proteins"/>
    <property type="match status" value="1"/>
</dbReference>
<dbReference type="InterPro" id="IPR018989">
    <property type="entry name" value="DUF2001"/>
</dbReference>
<sequence>MAKKMDKNKILRGSFGAVWLNNEELGAAKSFEAKITLEYEDIDIAGDLGKHKRYMGFTGEGTMTLHKIDSSIAELLHVGIQTGDIPDIKIVGKLEDPTGYGAERVEFTGVTINEVMALKWANKEIREEEVPFSFSGYRFIDLIK</sequence>
<evidence type="ECO:0000313" key="2">
    <source>
        <dbReference type="Proteomes" id="UP000075816"/>
    </source>
</evidence>
<reference evidence="1 2" key="1">
    <citation type="submission" date="2016-03" db="EMBL/GenBank/DDBJ databases">
        <title>Comparative genomics of human isolates of Fusobacterium necrophorum.</title>
        <authorList>
            <person name="Jensen A."/>
            <person name="Bank S."/>
            <person name="Andersen P.S."/>
            <person name="Kristensen L.H."/>
            <person name="Prag J."/>
        </authorList>
    </citation>
    <scope>NUCLEOTIDE SEQUENCE [LARGE SCALE GENOMIC DNA]</scope>
    <source>
        <strain evidence="1 2">LS_1264</strain>
    </source>
</reference>
<organism evidence="1 2">
    <name type="scientific">Fusobacterium necrophorum subsp. funduliforme</name>
    <dbReference type="NCBI Taxonomy" id="143387"/>
    <lineage>
        <taxon>Bacteria</taxon>
        <taxon>Fusobacteriati</taxon>
        <taxon>Fusobacteriota</taxon>
        <taxon>Fusobacteriia</taxon>
        <taxon>Fusobacteriales</taxon>
        <taxon>Fusobacteriaceae</taxon>
        <taxon>Fusobacterium</taxon>
    </lineage>
</organism>
<dbReference type="Gene3D" id="2.30.110.40">
    <property type="entry name" value="Phage tail tube protein"/>
    <property type="match status" value="1"/>
</dbReference>
<comment type="caution">
    <text evidence="1">The sequence shown here is derived from an EMBL/GenBank/DDBJ whole genome shotgun (WGS) entry which is preliminary data.</text>
</comment>
<dbReference type="EMBL" id="LVEA01000029">
    <property type="protein sequence ID" value="KYL04804.1"/>
    <property type="molecule type" value="Genomic_DNA"/>
</dbReference>
<dbReference type="GeneID" id="75076353"/>
<proteinExistence type="predicted"/>
<name>A0A161PS85_9FUSO</name>
<dbReference type="Proteomes" id="UP000075816">
    <property type="component" value="Unassembled WGS sequence"/>
</dbReference>
<dbReference type="InterPro" id="IPR038628">
    <property type="entry name" value="XkdM-like_sf"/>
</dbReference>
<dbReference type="eggNOG" id="ENOG5030DF7">
    <property type="taxonomic scope" value="Bacteria"/>
</dbReference>
<dbReference type="AlphaFoldDB" id="A0A161PS85"/>
<evidence type="ECO:0000313" key="1">
    <source>
        <dbReference type="EMBL" id="KYL04804.1"/>
    </source>
</evidence>